<dbReference type="PROSITE" id="PS50850">
    <property type="entry name" value="MFS"/>
    <property type="match status" value="1"/>
</dbReference>
<proteinExistence type="inferred from homology"/>
<feature type="transmembrane region" description="Helical" evidence="7">
    <location>
        <begin position="251"/>
        <end position="272"/>
    </location>
</feature>
<feature type="transmembrane region" description="Helical" evidence="7">
    <location>
        <begin position="139"/>
        <end position="162"/>
    </location>
</feature>
<sequence>MAGLLFLPESPRWLLSKDRTNEALIVLANVQPGGSIDDPAVLADSEEIQNTLHVEREVGRGWRKFVSNGMWRPTLVGFMVQAWQQMTGANVIRYYVVYLFQMANMTGNINLIASSINYILALLCTIVAFFYVNRTRRRTLLIHGAIGMGICHFISGAMIAAFKEPAPGDVAGNLNVLVKVVRRPSHVIIAFSYLLIMVYYFTLAPVTWAFSAEVWSLGIRATGMGIATIGNWIFNLALVLFVPPAFREIDFGLFVIFGCSCFFAAIFAFSMYPETCGKTLEEVEIMFANDGPHPWHTKVSNSRLEQEVQQINDKKNQDIAIKRTQKSEADKMEVTHSV</sequence>
<dbReference type="InterPro" id="IPR036259">
    <property type="entry name" value="MFS_trans_sf"/>
</dbReference>
<feature type="transmembrane region" description="Helical" evidence="7">
    <location>
        <begin position="109"/>
        <end position="132"/>
    </location>
</feature>
<keyword evidence="3" id="KW-0813">Transport</keyword>
<keyword evidence="5 7" id="KW-1133">Transmembrane helix</keyword>
<evidence type="ECO:0000256" key="2">
    <source>
        <dbReference type="ARBA" id="ARBA00010992"/>
    </source>
</evidence>
<accession>A0AAI9XQD4</accession>
<organism evidence="9 10">
    <name type="scientific">Colletotrichum melonis</name>
    <dbReference type="NCBI Taxonomy" id="1209925"/>
    <lineage>
        <taxon>Eukaryota</taxon>
        <taxon>Fungi</taxon>
        <taxon>Dikarya</taxon>
        <taxon>Ascomycota</taxon>
        <taxon>Pezizomycotina</taxon>
        <taxon>Sordariomycetes</taxon>
        <taxon>Hypocreomycetidae</taxon>
        <taxon>Glomerellales</taxon>
        <taxon>Glomerellaceae</taxon>
        <taxon>Colletotrichum</taxon>
        <taxon>Colletotrichum acutatum species complex</taxon>
    </lineage>
</organism>
<dbReference type="EMBL" id="MLGG01000023">
    <property type="protein sequence ID" value="KAK1456137.1"/>
    <property type="molecule type" value="Genomic_DNA"/>
</dbReference>
<dbReference type="InterPro" id="IPR005828">
    <property type="entry name" value="MFS_sugar_transport-like"/>
</dbReference>
<dbReference type="SUPFAM" id="SSF103473">
    <property type="entry name" value="MFS general substrate transporter"/>
    <property type="match status" value="1"/>
</dbReference>
<dbReference type="Proteomes" id="UP001239795">
    <property type="component" value="Unassembled WGS sequence"/>
</dbReference>
<dbReference type="PRINTS" id="PR00171">
    <property type="entry name" value="SUGRTRNSPORT"/>
</dbReference>
<name>A0AAI9XQD4_9PEZI</name>
<feature type="transmembrane region" description="Helical" evidence="7">
    <location>
        <begin position="222"/>
        <end position="245"/>
    </location>
</feature>
<dbReference type="AlphaFoldDB" id="A0AAI9XQD4"/>
<evidence type="ECO:0000313" key="9">
    <source>
        <dbReference type="EMBL" id="KAK1456137.1"/>
    </source>
</evidence>
<reference evidence="9 10" key="1">
    <citation type="submission" date="2016-10" db="EMBL/GenBank/DDBJ databases">
        <title>The genome sequence of Colletotrichum fioriniae PJ7.</title>
        <authorList>
            <person name="Baroncelli R."/>
        </authorList>
    </citation>
    <scope>NUCLEOTIDE SEQUENCE [LARGE SCALE GENOMIC DNA]</scope>
    <source>
        <strain evidence="9">Col 31</strain>
    </source>
</reference>
<keyword evidence="6 7" id="KW-0472">Membrane</keyword>
<comment type="caution">
    <text evidence="9">The sequence shown here is derived from an EMBL/GenBank/DDBJ whole genome shotgun (WGS) entry which is preliminary data.</text>
</comment>
<dbReference type="InterPro" id="IPR003663">
    <property type="entry name" value="Sugar/inositol_transpt"/>
</dbReference>
<protein>
    <submittedName>
        <fullName evidence="9">Sugar transporter</fullName>
    </submittedName>
</protein>
<feature type="domain" description="Major facilitator superfamily (MFS) profile" evidence="8">
    <location>
        <begin position="1"/>
        <end position="276"/>
    </location>
</feature>
<dbReference type="InterPro" id="IPR020846">
    <property type="entry name" value="MFS_dom"/>
</dbReference>
<dbReference type="InterPro" id="IPR050360">
    <property type="entry name" value="MFS_Sugar_Transporters"/>
</dbReference>
<evidence type="ECO:0000256" key="5">
    <source>
        <dbReference type="ARBA" id="ARBA00022989"/>
    </source>
</evidence>
<evidence type="ECO:0000256" key="1">
    <source>
        <dbReference type="ARBA" id="ARBA00004141"/>
    </source>
</evidence>
<dbReference type="GO" id="GO:0016020">
    <property type="term" value="C:membrane"/>
    <property type="evidence" value="ECO:0007669"/>
    <property type="project" value="UniProtKB-SubCell"/>
</dbReference>
<dbReference type="PANTHER" id="PTHR48022">
    <property type="entry name" value="PLASTIDIC GLUCOSE TRANSPORTER 4"/>
    <property type="match status" value="1"/>
</dbReference>
<dbReference type="Gene3D" id="1.20.1250.20">
    <property type="entry name" value="MFS general substrate transporter like domains"/>
    <property type="match status" value="1"/>
</dbReference>
<evidence type="ECO:0000256" key="3">
    <source>
        <dbReference type="ARBA" id="ARBA00022448"/>
    </source>
</evidence>
<comment type="subcellular location">
    <subcellularLocation>
        <location evidence="1">Membrane</location>
        <topology evidence="1">Multi-pass membrane protein</topology>
    </subcellularLocation>
</comment>
<keyword evidence="4 7" id="KW-0812">Transmembrane</keyword>
<evidence type="ECO:0000256" key="4">
    <source>
        <dbReference type="ARBA" id="ARBA00022692"/>
    </source>
</evidence>
<evidence type="ECO:0000256" key="6">
    <source>
        <dbReference type="ARBA" id="ARBA00023136"/>
    </source>
</evidence>
<feature type="transmembrane region" description="Helical" evidence="7">
    <location>
        <begin position="187"/>
        <end position="210"/>
    </location>
</feature>
<dbReference type="GO" id="GO:0005351">
    <property type="term" value="F:carbohydrate:proton symporter activity"/>
    <property type="evidence" value="ECO:0007669"/>
    <property type="project" value="TreeGrafter"/>
</dbReference>
<dbReference type="Pfam" id="PF00083">
    <property type="entry name" value="Sugar_tr"/>
    <property type="match status" value="1"/>
</dbReference>
<keyword evidence="9" id="KW-0762">Sugar transport</keyword>
<evidence type="ECO:0000256" key="7">
    <source>
        <dbReference type="SAM" id="Phobius"/>
    </source>
</evidence>
<comment type="similarity">
    <text evidence="2">Belongs to the major facilitator superfamily. Sugar transporter (TC 2.A.1.1) family.</text>
</comment>
<dbReference type="PANTHER" id="PTHR48022:SF47">
    <property type="entry name" value="MAJOR FACILITATOR SUPERFAMILY (MFS) PROFILE DOMAIN-CONTAINING PROTEIN"/>
    <property type="match status" value="1"/>
</dbReference>
<keyword evidence="10" id="KW-1185">Reference proteome</keyword>
<evidence type="ECO:0000313" key="10">
    <source>
        <dbReference type="Proteomes" id="UP001239795"/>
    </source>
</evidence>
<gene>
    <name evidence="9" type="ORF">CMEL01_16549</name>
</gene>
<evidence type="ECO:0000259" key="8">
    <source>
        <dbReference type="PROSITE" id="PS50850"/>
    </source>
</evidence>